<keyword evidence="1" id="KW-0812">Transmembrane</keyword>
<feature type="transmembrane region" description="Helical" evidence="1">
    <location>
        <begin position="99"/>
        <end position="116"/>
    </location>
</feature>
<feature type="transmembrane region" description="Helical" evidence="1">
    <location>
        <begin position="399"/>
        <end position="416"/>
    </location>
</feature>
<feature type="transmembrane region" description="Helical" evidence="1">
    <location>
        <begin position="361"/>
        <end position="379"/>
    </location>
</feature>
<protein>
    <recommendedName>
        <fullName evidence="6">MBOAT family protein</fullName>
    </recommendedName>
</protein>
<feature type="transmembrane region" description="Helical" evidence="1">
    <location>
        <begin position="234"/>
        <end position="252"/>
    </location>
</feature>
<keyword evidence="1" id="KW-0472">Membrane</keyword>
<reference evidence="3 5" key="2">
    <citation type="submission" date="2018-10" db="EMBL/GenBank/DDBJ databases">
        <title>Bradyrhizobium sp. nov., effective nodules isolated from peanut in China.</title>
        <authorList>
            <person name="Li Y."/>
        </authorList>
    </citation>
    <scope>NUCLEOTIDE SEQUENCE [LARGE SCALE GENOMIC DNA]</scope>
    <source>
        <strain evidence="3 5">CCBAU 53426</strain>
    </source>
</reference>
<evidence type="ECO:0008006" key="6">
    <source>
        <dbReference type="Google" id="ProtNLM"/>
    </source>
</evidence>
<evidence type="ECO:0000313" key="4">
    <source>
        <dbReference type="Proteomes" id="UP000288972"/>
    </source>
</evidence>
<gene>
    <name evidence="3" type="ORF">EAS56_00965</name>
    <name evidence="2" type="ORF">XH91_32265</name>
</gene>
<keyword evidence="5" id="KW-1185">Reference proteome</keyword>
<evidence type="ECO:0000256" key="1">
    <source>
        <dbReference type="SAM" id="Phobius"/>
    </source>
</evidence>
<dbReference type="Proteomes" id="UP000290401">
    <property type="component" value="Unassembled WGS sequence"/>
</dbReference>
<dbReference type="EMBL" id="RDQZ01000001">
    <property type="protein sequence ID" value="RXH18143.1"/>
    <property type="molecule type" value="Genomic_DNA"/>
</dbReference>
<organism evidence="2 4">
    <name type="scientific">Bradyrhizobium guangzhouense</name>
    <dbReference type="NCBI Taxonomy" id="1325095"/>
    <lineage>
        <taxon>Bacteria</taxon>
        <taxon>Pseudomonadati</taxon>
        <taxon>Pseudomonadota</taxon>
        <taxon>Alphaproteobacteria</taxon>
        <taxon>Hyphomicrobiales</taxon>
        <taxon>Nitrobacteraceae</taxon>
        <taxon>Bradyrhizobium</taxon>
    </lineage>
</organism>
<evidence type="ECO:0000313" key="5">
    <source>
        <dbReference type="Proteomes" id="UP000290401"/>
    </source>
</evidence>
<feature type="transmembrane region" description="Helical" evidence="1">
    <location>
        <begin position="295"/>
        <end position="313"/>
    </location>
</feature>
<feature type="transmembrane region" description="Helical" evidence="1">
    <location>
        <begin position="58"/>
        <end position="78"/>
    </location>
</feature>
<feature type="transmembrane region" description="Helical" evidence="1">
    <location>
        <begin position="26"/>
        <end position="46"/>
    </location>
</feature>
<dbReference type="AlphaFoldDB" id="A0AAE5X7V6"/>
<feature type="transmembrane region" description="Helical" evidence="1">
    <location>
        <begin position="128"/>
        <end position="145"/>
    </location>
</feature>
<feature type="transmembrane region" description="Helical" evidence="1">
    <location>
        <begin position="157"/>
        <end position="177"/>
    </location>
</feature>
<dbReference type="Proteomes" id="UP000288972">
    <property type="component" value="Chromosome"/>
</dbReference>
<dbReference type="EMBL" id="CP030053">
    <property type="protein sequence ID" value="QAU50460.1"/>
    <property type="molecule type" value="Genomic_DNA"/>
</dbReference>
<keyword evidence="1" id="KW-1133">Transmembrane helix</keyword>
<dbReference type="KEGG" id="bgz:XH91_32265"/>
<evidence type="ECO:0000313" key="3">
    <source>
        <dbReference type="EMBL" id="RXH18143.1"/>
    </source>
</evidence>
<accession>A0AAE5X7V6</accession>
<reference evidence="2 4" key="1">
    <citation type="submission" date="2018-06" db="EMBL/GenBank/DDBJ databases">
        <title>Comparative genomics of rhizobia nodulating Arachis hypogaea in China.</title>
        <authorList>
            <person name="Li Y."/>
        </authorList>
    </citation>
    <scope>NUCLEOTIDE SEQUENCE [LARGE SCALE GENOMIC DNA]</scope>
    <source>
        <strain evidence="2 4">CCBAU 51670</strain>
    </source>
</reference>
<evidence type="ECO:0000313" key="2">
    <source>
        <dbReference type="EMBL" id="QAU50460.1"/>
    </source>
</evidence>
<feature type="transmembrane region" description="Helical" evidence="1">
    <location>
        <begin position="428"/>
        <end position="448"/>
    </location>
</feature>
<sequence length="473" mass="52264">MSPRVVPAIDQDPAIRALAQTWPGRILLVAVFAALLALLGFDPLVGLPAAACAYAGGYRWQVIPAATLLMLCRAGFLVDTELVARVASQERIAGVDQTWLAAGMIAVVVVACTGLLKAYRHLVKLTPFRWPALFLSAGFVGLVLVAETPIAAGMPRLLLWSFLATLLPYIWFLAYALNEAAAVSPPAVALQLGVFYPFWGSTLTPFGKSVSYLRKFEARNAEELAVTQLKALKLLVWVLLLLACLSALKTVVHTQLGVPEFDQAFLNFLSGASFPRVLCYASLLDNFAEDVLSISIWSGIIVACARLAGFGLLRNTYRPLQATTLIEFWNRYYFYYKELLVDHFFYPTFLRYFRTHRKLRMFFATFAAACLGNLLFHFIRDIRLVAEMGLSNALAGEASHAVYTLLLATGLGLSQLRTRTARAQQGWLRGRALPCAGVVLFFCALHVFDAPLDRQHSILQRGQFFLYLLGVNA</sequence>
<name>A0AAE5X7V6_9BRAD</name>
<proteinExistence type="predicted"/>